<reference evidence="10 11" key="1">
    <citation type="submission" date="2015-11" db="EMBL/GenBank/DDBJ databases">
        <authorList>
            <person name="Lin W."/>
        </authorList>
    </citation>
    <scope>NUCLEOTIDE SEQUENCE [LARGE SCALE GENOMIC DNA]</scope>
    <source>
        <strain evidence="10 11">HCH-1</strain>
    </source>
</reference>
<dbReference type="EMBL" id="LNQR01000039">
    <property type="protein sequence ID" value="KWT89417.1"/>
    <property type="molecule type" value="Genomic_DNA"/>
</dbReference>
<evidence type="ECO:0000256" key="7">
    <source>
        <dbReference type="SAM" id="MobiDB-lite"/>
    </source>
</evidence>
<dbReference type="InterPro" id="IPR037187">
    <property type="entry name" value="DnaK_N"/>
</dbReference>
<evidence type="ECO:0000256" key="6">
    <source>
        <dbReference type="PROSITE-ProRule" id="PRU00510"/>
    </source>
</evidence>
<evidence type="ECO:0000259" key="9">
    <source>
        <dbReference type="Pfam" id="PF21157"/>
    </source>
</evidence>
<dbReference type="SUPFAM" id="SSF109635">
    <property type="entry name" value="DnaK suppressor protein DksA, alpha-hairpin domain"/>
    <property type="match status" value="1"/>
</dbReference>
<keyword evidence="1" id="KW-0963">Cytoplasm</keyword>
<dbReference type="InterPro" id="IPR020458">
    <property type="entry name" value="Znf_DskA_TraR_CS"/>
</dbReference>
<dbReference type="Gene3D" id="1.20.120.910">
    <property type="entry name" value="DksA, coiled-coil domain"/>
    <property type="match status" value="1"/>
</dbReference>
<accession>A0ABR5SKA0</accession>
<comment type="caution">
    <text evidence="10">The sequence shown here is derived from an EMBL/GenBank/DDBJ whole genome shotgun (WGS) entry which is preliminary data.</text>
</comment>
<gene>
    <name evidence="10" type="primary">dksA</name>
    <name evidence="10" type="ORF">ASN18_1235</name>
</gene>
<dbReference type="PANTHER" id="PTHR33823:SF2">
    <property type="entry name" value="RNA POLYMERASE-BINDING TRANSCRIPTION FACTOR DKSA"/>
    <property type="match status" value="1"/>
</dbReference>
<feature type="region of interest" description="Disordered" evidence="7">
    <location>
        <begin position="1"/>
        <end position="21"/>
    </location>
</feature>
<evidence type="ECO:0000259" key="8">
    <source>
        <dbReference type="Pfam" id="PF01258"/>
    </source>
</evidence>
<dbReference type="Pfam" id="PF01258">
    <property type="entry name" value="zf-dskA_traR"/>
    <property type="match status" value="1"/>
</dbReference>
<sequence>MSNKKTAEKSTKVSKKPDKRQEAILRVKNKLVYMRQQLLSGAESVKNNMPDTISFPDLGDQASAEIDMNFMLKLKGREQKLLKKIDLSVERIIEGTYGLCENCGEEISIKRLEARPVTTLCIDCKTEQEEEEKMRED</sequence>
<keyword evidence="5" id="KW-0175">Coiled coil</keyword>
<protein>
    <submittedName>
        <fullName evidence="10">RNA polymerase-binding protein DksA</fullName>
    </submittedName>
</protein>
<dbReference type="InterPro" id="IPR012784">
    <property type="entry name" value="DksA_RNA_pol-bd"/>
</dbReference>
<evidence type="ECO:0000256" key="3">
    <source>
        <dbReference type="ARBA" id="ARBA00022771"/>
    </source>
</evidence>
<keyword evidence="11" id="KW-1185">Reference proteome</keyword>
<evidence type="ECO:0000256" key="2">
    <source>
        <dbReference type="ARBA" id="ARBA00022723"/>
    </source>
</evidence>
<dbReference type="NCBIfam" id="TIGR02420">
    <property type="entry name" value="dksA"/>
    <property type="match status" value="1"/>
</dbReference>
<keyword evidence="3" id="KW-0863">Zinc-finger</keyword>
<dbReference type="InterPro" id="IPR020460">
    <property type="entry name" value="Znf_C4-type_bac"/>
</dbReference>
<organism evidence="10 11">
    <name type="scientific">Candidatus Magnetominusculus xianensis</name>
    <dbReference type="NCBI Taxonomy" id="1748249"/>
    <lineage>
        <taxon>Bacteria</taxon>
        <taxon>Pseudomonadati</taxon>
        <taxon>Nitrospirota</taxon>
        <taxon>Nitrospiria</taxon>
        <taxon>Nitrospirales</taxon>
        <taxon>Nitrospiraceae</taxon>
        <taxon>Candidatus Magnetominusculus</taxon>
    </lineage>
</organism>
<dbReference type="Proteomes" id="UP000060487">
    <property type="component" value="Unassembled WGS sequence"/>
</dbReference>
<name>A0ABR5SKA0_9BACT</name>
<feature type="domain" description="DnaK suppressor protein DksA N-terminal" evidence="9">
    <location>
        <begin position="28"/>
        <end position="92"/>
    </location>
</feature>
<dbReference type="Pfam" id="PF21157">
    <property type="entry name" value="DksA_N"/>
    <property type="match status" value="1"/>
</dbReference>
<feature type="zinc finger region" description="dksA C4-type" evidence="6">
    <location>
        <begin position="100"/>
        <end position="124"/>
    </location>
</feature>
<dbReference type="PRINTS" id="PR00618">
    <property type="entry name" value="DKSAZNFINGER"/>
</dbReference>
<dbReference type="PROSITE" id="PS01102">
    <property type="entry name" value="ZF_DKSA_1"/>
    <property type="match status" value="1"/>
</dbReference>
<evidence type="ECO:0000313" key="10">
    <source>
        <dbReference type="EMBL" id="KWT89417.1"/>
    </source>
</evidence>
<feature type="domain" description="Zinc finger DksA/TraR C4-type" evidence="8">
    <location>
        <begin position="95"/>
        <end position="129"/>
    </location>
</feature>
<dbReference type="RefSeq" id="WP_157072861.1">
    <property type="nucleotide sequence ID" value="NZ_LNQR01000039.1"/>
</dbReference>
<dbReference type="InterPro" id="IPR000962">
    <property type="entry name" value="Znf_DskA_TraR"/>
</dbReference>
<keyword evidence="2" id="KW-0479">Metal-binding</keyword>
<keyword evidence="4" id="KW-0862">Zinc</keyword>
<dbReference type="SUPFAM" id="SSF57716">
    <property type="entry name" value="Glucocorticoid receptor-like (DNA-binding domain)"/>
    <property type="match status" value="1"/>
</dbReference>
<evidence type="ECO:0000313" key="11">
    <source>
        <dbReference type="Proteomes" id="UP000060487"/>
    </source>
</evidence>
<evidence type="ECO:0000256" key="5">
    <source>
        <dbReference type="ARBA" id="ARBA00023054"/>
    </source>
</evidence>
<dbReference type="InterPro" id="IPR048489">
    <property type="entry name" value="DksA_N"/>
</dbReference>
<evidence type="ECO:0000256" key="1">
    <source>
        <dbReference type="ARBA" id="ARBA00022490"/>
    </source>
</evidence>
<dbReference type="PANTHER" id="PTHR33823">
    <property type="entry name" value="RNA POLYMERASE-BINDING TRANSCRIPTION FACTOR DKSA-RELATED"/>
    <property type="match status" value="1"/>
</dbReference>
<dbReference type="PROSITE" id="PS51128">
    <property type="entry name" value="ZF_DKSA_2"/>
    <property type="match status" value="1"/>
</dbReference>
<proteinExistence type="predicted"/>
<evidence type="ECO:0000256" key="4">
    <source>
        <dbReference type="ARBA" id="ARBA00022833"/>
    </source>
</evidence>